<keyword evidence="3" id="KW-1185">Reference proteome</keyword>
<dbReference type="EMBL" id="JAYJLD010000024">
    <property type="protein sequence ID" value="MEB3102924.1"/>
    <property type="molecule type" value="Genomic_DNA"/>
</dbReference>
<evidence type="ECO:0000313" key="2">
    <source>
        <dbReference type="EMBL" id="MEB3102924.1"/>
    </source>
</evidence>
<protein>
    <submittedName>
        <fullName evidence="2">Fic/DOC family N-terminal domain-containing protein</fullName>
    </submittedName>
</protein>
<dbReference type="Pfam" id="PF13784">
    <property type="entry name" value="Fic_N"/>
    <property type="match status" value="1"/>
</dbReference>
<feature type="domain" description="Fic/DOC N-terminal" evidence="1">
    <location>
        <begin position="44"/>
        <end position="90"/>
    </location>
</feature>
<comment type="caution">
    <text evidence="2">The sequence shown here is derived from an EMBL/GenBank/DDBJ whole genome shotgun (WGS) entry which is preliminary data.</text>
</comment>
<accession>A0ABU5ZK80</accession>
<dbReference type="InterPro" id="IPR025758">
    <property type="entry name" value="Fic/DOC_N"/>
</dbReference>
<gene>
    <name evidence="2" type="ORF">VF724_14795</name>
</gene>
<dbReference type="Proteomes" id="UP001310386">
    <property type="component" value="Unassembled WGS sequence"/>
</dbReference>
<name>A0ABU5ZK80_9BACL</name>
<proteinExistence type="predicted"/>
<sequence length="98" mass="11408">MSYFSAIKIGFFVHKTEDCNDKSPFSPEYLPLASERIDQLFFIRELIEANKKVAQYQVLLQNTKLQSQLLLNPVMLHEAVQSTKIEGTQKSPWMKFLK</sequence>
<organism evidence="2 3">
    <name type="scientific">Ferviditalea candida</name>
    <dbReference type="NCBI Taxonomy" id="3108399"/>
    <lineage>
        <taxon>Bacteria</taxon>
        <taxon>Bacillati</taxon>
        <taxon>Bacillota</taxon>
        <taxon>Bacilli</taxon>
        <taxon>Bacillales</taxon>
        <taxon>Paenibacillaceae</taxon>
        <taxon>Ferviditalea</taxon>
    </lineage>
</organism>
<evidence type="ECO:0000313" key="3">
    <source>
        <dbReference type="Proteomes" id="UP001310386"/>
    </source>
</evidence>
<dbReference type="RefSeq" id="WP_371755046.1">
    <property type="nucleotide sequence ID" value="NZ_JAYJLD010000024.1"/>
</dbReference>
<evidence type="ECO:0000259" key="1">
    <source>
        <dbReference type="Pfam" id="PF13784"/>
    </source>
</evidence>
<reference evidence="2" key="1">
    <citation type="submission" date="2023-12" db="EMBL/GenBank/DDBJ databases">
        <title>Fervidustalea candida gen. nov., sp. nov., a novel member of the family Paenibacillaceae isolated from a geothermal area.</title>
        <authorList>
            <person name="Li W.-J."/>
            <person name="Jiao J.-Y."/>
            <person name="Chen Y."/>
        </authorList>
    </citation>
    <scope>NUCLEOTIDE SEQUENCE</scope>
    <source>
        <strain evidence="2">SYSU GA230002</strain>
    </source>
</reference>